<keyword evidence="9" id="KW-1185">Reference proteome</keyword>
<dbReference type="InterPro" id="IPR012318">
    <property type="entry name" value="HTH_CRP"/>
</dbReference>
<dbReference type="PROSITE" id="PS50042">
    <property type="entry name" value="CNMP_BINDING_3"/>
    <property type="match status" value="1"/>
</dbReference>
<dbReference type="InterPro" id="IPR000595">
    <property type="entry name" value="cNMP-bd_dom"/>
</dbReference>
<dbReference type="PROSITE" id="PS00889">
    <property type="entry name" value="CNMP_BINDING_2"/>
    <property type="match status" value="1"/>
</dbReference>
<dbReference type="CDD" id="cd00092">
    <property type="entry name" value="HTH_CRP"/>
    <property type="match status" value="1"/>
</dbReference>
<dbReference type="PRINTS" id="PR00034">
    <property type="entry name" value="HTHCRP"/>
</dbReference>
<dbReference type="SMART" id="SM00100">
    <property type="entry name" value="cNMP"/>
    <property type="match status" value="1"/>
</dbReference>
<evidence type="ECO:0000256" key="1">
    <source>
        <dbReference type="ARBA" id="ARBA00023015"/>
    </source>
</evidence>
<dbReference type="EMBL" id="CP128400">
    <property type="protein sequence ID" value="WJW68651.1"/>
    <property type="molecule type" value="Genomic_DNA"/>
</dbReference>
<evidence type="ECO:0000256" key="3">
    <source>
        <dbReference type="ARBA" id="ARBA00023163"/>
    </source>
</evidence>
<dbReference type="PANTHER" id="PTHR24567:SF74">
    <property type="entry name" value="HTH-TYPE TRANSCRIPTIONAL REGULATOR ARCR"/>
    <property type="match status" value="1"/>
</dbReference>
<dbReference type="AlphaFoldDB" id="A0A8T7M9K7"/>
<accession>A0A8T7M9K7</accession>
<dbReference type="CDD" id="cd00038">
    <property type="entry name" value="CAP_ED"/>
    <property type="match status" value="1"/>
</dbReference>
<dbReference type="InterPro" id="IPR036388">
    <property type="entry name" value="WH-like_DNA-bd_sf"/>
</dbReference>
<dbReference type="InterPro" id="IPR036390">
    <property type="entry name" value="WH_DNA-bd_sf"/>
</dbReference>
<protein>
    <submittedName>
        <fullName evidence="6">Crp/Fnr family transcriptional regulator</fullName>
    </submittedName>
</protein>
<evidence type="ECO:0000259" key="4">
    <source>
        <dbReference type="PROSITE" id="PS50042"/>
    </source>
</evidence>
<evidence type="ECO:0000313" key="8">
    <source>
        <dbReference type="Proteomes" id="UP000521676"/>
    </source>
</evidence>
<reference evidence="6 8" key="1">
    <citation type="submission" date="2020-06" db="EMBL/GenBank/DDBJ databases">
        <title>Anoxygenic phototrophic Chloroflexota member uses a Type I reaction center.</title>
        <authorList>
            <person name="Tsuji J.M."/>
            <person name="Shaw N.A."/>
            <person name="Nagashima S."/>
            <person name="Venkiteswaran J."/>
            <person name="Schiff S.L."/>
            <person name="Hanada S."/>
            <person name="Tank M."/>
            <person name="Neufeld J.D."/>
        </authorList>
    </citation>
    <scope>NUCLEOTIDE SEQUENCE [LARGE SCALE GENOMIC DNA]</scope>
    <source>
        <strain evidence="6">L227-S17</strain>
    </source>
</reference>
<feature type="domain" description="HTH crp-type" evidence="5">
    <location>
        <begin position="147"/>
        <end position="221"/>
    </location>
</feature>
<dbReference type="SUPFAM" id="SSF46785">
    <property type="entry name" value="Winged helix' DNA-binding domain"/>
    <property type="match status" value="1"/>
</dbReference>
<dbReference type="Proteomes" id="UP001431572">
    <property type="component" value="Chromosome 2"/>
</dbReference>
<keyword evidence="2" id="KW-0238">DNA-binding</keyword>
<dbReference type="Pfam" id="PF13545">
    <property type="entry name" value="HTH_Crp_2"/>
    <property type="match status" value="1"/>
</dbReference>
<evidence type="ECO:0000313" key="9">
    <source>
        <dbReference type="Proteomes" id="UP001431572"/>
    </source>
</evidence>
<dbReference type="PANTHER" id="PTHR24567">
    <property type="entry name" value="CRP FAMILY TRANSCRIPTIONAL REGULATORY PROTEIN"/>
    <property type="match status" value="1"/>
</dbReference>
<dbReference type="GO" id="GO:0005829">
    <property type="term" value="C:cytosol"/>
    <property type="evidence" value="ECO:0007669"/>
    <property type="project" value="TreeGrafter"/>
</dbReference>
<dbReference type="RefSeq" id="WP_341470556.1">
    <property type="nucleotide sequence ID" value="NZ_CP128400.1"/>
</dbReference>
<keyword evidence="3" id="KW-0804">Transcription</keyword>
<dbReference type="PRINTS" id="PR00103">
    <property type="entry name" value="CAMPKINASE"/>
</dbReference>
<dbReference type="Pfam" id="PF00027">
    <property type="entry name" value="cNMP_binding"/>
    <property type="match status" value="1"/>
</dbReference>
<sequence>MPHEENFLASIPFFASTDPDELKELAVRVKRRVYKHGETIYHKDDAGSTMYLIVDGTVKVSVPSESGTEMILAILCKGDFFGELSLFDGKPRSATVTSVGPADVLIIYRDDFIDFLKKHPMVAVNVIATLSQRIRLTDALVEDVVFLDIPARLAKKLLELSNSYGKQKPDGSIEIDLRLTQQDIANMLGTTRESVNRQLVAFQERNYIAIDRQRITLIKPDELAKRIY</sequence>
<dbReference type="InterPro" id="IPR018488">
    <property type="entry name" value="cNMP-bd_CS"/>
</dbReference>
<dbReference type="SUPFAM" id="SSF51206">
    <property type="entry name" value="cAMP-binding domain-like"/>
    <property type="match status" value="1"/>
</dbReference>
<dbReference type="InterPro" id="IPR018490">
    <property type="entry name" value="cNMP-bd_dom_sf"/>
</dbReference>
<dbReference type="PROSITE" id="PS51063">
    <property type="entry name" value="HTH_CRP_2"/>
    <property type="match status" value="1"/>
</dbReference>
<dbReference type="GO" id="GO:0003677">
    <property type="term" value="F:DNA binding"/>
    <property type="evidence" value="ECO:0007669"/>
    <property type="project" value="UniProtKB-KW"/>
</dbReference>
<dbReference type="GO" id="GO:0003700">
    <property type="term" value="F:DNA-binding transcription factor activity"/>
    <property type="evidence" value="ECO:0007669"/>
    <property type="project" value="TreeGrafter"/>
</dbReference>
<name>A0A8T7M9K7_9CHLR</name>
<proteinExistence type="predicted"/>
<dbReference type="InterPro" id="IPR050397">
    <property type="entry name" value="Env_Response_Regulators"/>
</dbReference>
<gene>
    <name evidence="6" type="ORF">HXX08_22910</name>
    <name evidence="7" type="ORF">OZ401_004265</name>
</gene>
<keyword evidence="1" id="KW-0805">Transcription regulation</keyword>
<dbReference type="Gene3D" id="2.60.120.10">
    <property type="entry name" value="Jelly Rolls"/>
    <property type="match status" value="1"/>
</dbReference>
<evidence type="ECO:0000256" key="2">
    <source>
        <dbReference type="ARBA" id="ARBA00023125"/>
    </source>
</evidence>
<reference evidence="7" key="2">
    <citation type="journal article" date="2024" name="Nature">
        <title>Anoxygenic phototroph of the Chloroflexota uses a type I reaction centre.</title>
        <authorList>
            <person name="Tsuji J.M."/>
            <person name="Shaw N.A."/>
            <person name="Nagashima S."/>
            <person name="Venkiteswaran J.J."/>
            <person name="Schiff S.L."/>
            <person name="Watanabe T."/>
            <person name="Fukui M."/>
            <person name="Hanada S."/>
            <person name="Tank M."/>
            <person name="Neufeld J.D."/>
        </authorList>
    </citation>
    <scope>NUCLEOTIDE SEQUENCE</scope>
    <source>
        <strain evidence="7">L227-S17</strain>
    </source>
</reference>
<evidence type="ECO:0000313" key="6">
    <source>
        <dbReference type="EMBL" id="NWJ48721.1"/>
    </source>
</evidence>
<dbReference type="Gene3D" id="1.10.10.10">
    <property type="entry name" value="Winged helix-like DNA-binding domain superfamily/Winged helix DNA-binding domain"/>
    <property type="match status" value="1"/>
</dbReference>
<dbReference type="FunFam" id="1.10.10.10:FF:000019">
    <property type="entry name" value="Crp/Fnr family transcriptional regulator"/>
    <property type="match status" value="1"/>
</dbReference>
<feature type="domain" description="Cyclic nucleotide-binding" evidence="4">
    <location>
        <begin position="13"/>
        <end position="133"/>
    </location>
</feature>
<evidence type="ECO:0000313" key="7">
    <source>
        <dbReference type="EMBL" id="WJW68651.1"/>
    </source>
</evidence>
<evidence type="ECO:0000259" key="5">
    <source>
        <dbReference type="PROSITE" id="PS51063"/>
    </source>
</evidence>
<dbReference type="InterPro" id="IPR014710">
    <property type="entry name" value="RmlC-like_jellyroll"/>
</dbReference>
<dbReference type="SMART" id="SM00419">
    <property type="entry name" value="HTH_CRP"/>
    <property type="match status" value="1"/>
</dbReference>
<dbReference type="EMBL" id="JACATZ010000003">
    <property type="protein sequence ID" value="NWJ48721.1"/>
    <property type="molecule type" value="Genomic_DNA"/>
</dbReference>
<organism evidence="6 8">
    <name type="scientific">Candidatus Chlorohelix allophototropha</name>
    <dbReference type="NCBI Taxonomy" id="3003348"/>
    <lineage>
        <taxon>Bacteria</taxon>
        <taxon>Bacillati</taxon>
        <taxon>Chloroflexota</taxon>
        <taxon>Chloroflexia</taxon>
        <taxon>Candidatus Chloroheliales</taxon>
        <taxon>Candidatus Chloroheliaceae</taxon>
        <taxon>Candidatus Chlorohelix</taxon>
    </lineage>
</organism>
<dbReference type="Proteomes" id="UP000521676">
    <property type="component" value="Unassembled WGS sequence"/>
</dbReference>